<feature type="non-terminal residue" evidence="2">
    <location>
        <position position="1"/>
    </location>
</feature>
<proteinExistence type="predicted"/>
<keyword evidence="1" id="KW-0472">Membrane</keyword>
<comment type="caution">
    <text evidence="2">The sequence shown here is derived from an EMBL/GenBank/DDBJ whole genome shotgun (WGS) entry which is preliminary data.</text>
</comment>
<accession>K0SCJ5</accession>
<evidence type="ECO:0000313" key="3">
    <source>
        <dbReference type="Proteomes" id="UP000266841"/>
    </source>
</evidence>
<dbReference type="AlphaFoldDB" id="K0SCJ5"/>
<keyword evidence="1" id="KW-0812">Transmembrane</keyword>
<dbReference type="EMBL" id="AGNL01024630">
    <property type="protein sequence ID" value="EJK58641.1"/>
    <property type="molecule type" value="Genomic_DNA"/>
</dbReference>
<evidence type="ECO:0000256" key="1">
    <source>
        <dbReference type="SAM" id="Phobius"/>
    </source>
</evidence>
<gene>
    <name evidence="2" type="ORF">THAOC_21218</name>
</gene>
<name>K0SCJ5_THAOC</name>
<evidence type="ECO:0000313" key="2">
    <source>
        <dbReference type="EMBL" id="EJK58641.1"/>
    </source>
</evidence>
<feature type="transmembrane region" description="Helical" evidence="1">
    <location>
        <begin position="73"/>
        <end position="93"/>
    </location>
</feature>
<organism evidence="2 3">
    <name type="scientific">Thalassiosira oceanica</name>
    <name type="common">Marine diatom</name>
    <dbReference type="NCBI Taxonomy" id="159749"/>
    <lineage>
        <taxon>Eukaryota</taxon>
        <taxon>Sar</taxon>
        <taxon>Stramenopiles</taxon>
        <taxon>Ochrophyta</taxon>
        <taxon>Bacillariophyta</taxon>
        <taxon>Coscinodiscophyceae</taxon>
        <taxon>Thalassiosirophycidae</taxon>
        <taxon>Thalassiosirales</taxon>
        <taxon>Thalassiosiraceae</taxon>
        <taxon>Thalassiosira</taxon>
    </lineage>
</organism>
<keyword evidence="1" id="KW-1133">Transmembrane helix</keyword>
<keyword evidence="3" id="KW-1185">Reference proteome</keyword>
<sequence length="102" mass="11003">EHVAKIQAPTATAAAQMPTPLSTIFPYLTTYGYGHAVLLFARASLTFGTVQNPTLMVTEPTREMAEGLTPIKWLYGSLSTCQPFIFLGGLAMIEKAMARHSG</sequence>
<reference evidence="2 3" key="1">
    <citation type="journal article" date="2012" name="Genome Biol.">
        <title>Genome and low-iron response of an oceanic diatom adapted to chronic iron limitation.</title>
        <authorList>
            <person name="Lommer M."/>
            <person name="Specht M."/>
            <person name="Roy A.S."/>
            <person name="Kraemer L."/>
            <person name="Andreson R."/>
            <person name="Gutowska M.A."/>
            <person name="Wolf J."/>
            <person name="Bergner S.V."/>
            <person name="Schilhabel M.B."/>
            <person name="Klostermeier U.C."/>
            <person name="Beiko R.G."/>
            <person name="Rosenstiel P."/>
            <person name="Hippler M."/>
            <person name="Laroche J."/>
        </authorList>
    </citation>
    <scope>NUCLEOTIDE SEQUENCE [LARGE SCALE GENOMIC DNA]</scope>
    <source>
        <strain evidence="2 3">CCMP1005</strain>
    </source>
</reference>
<protein>
    <submittedName>
        <fullName evidence="2">Uncharacterized protein</fullName>
    </submittedName>
</protein>
<dbReference type="Proteomes" id="UP000266841">
    <property type="component" value="Unassembled WGS sequence"/>
</dbReference>